<gene>
    <name evidence="3" type="ORF">FGO68_gene6173</name>
</gene>
<dbReference type="OrthoDB" id="289228at2759"/>
<organism evidence="3 4">
    <name type="scientific">Halteria grandinella</name>
    <dbReference type="NCBI Taxonomy" id="5974"/>
    <lineage>
        <taxon>Eukaryota</taxon>
        <taxon>Sar</taxon>
        <taxon>Alveolata</taxon>
        <taxon>Ciliophora</taxon>
        <taxon>Intramacronucleata</taxon>
        <taxon>Spirotrichea</taxon>
        <taxon>Stichotrichia</taxon>
        <taxon>Sporadotrichida</taxon>
        <taxon>Halteriidae</taxon>
        <taxon>Halteria</taxon>
    </lineage>
</organism>
<comment type="caution">
    <text evidence="3">The sequence shown here is derived from an EMBL/GenBank/DDBJ whole genome shotgun (WGS) entry which is preliminary data.</text>
</comment>
<dbReference type="PROSITE" id="PS51886">
    <property type="entry name" value="TLDC"/>
    <property type="match status" value="1"/>
</dbReference>
<name>A0A8J8NV29_HALGN</name>
<dbReference type="AlphaFoldDB" id="A0A8J8NV29"/>
<dbReference type="EMBL" id="RRYP01006998">
    <property type="protein sequence ID" value="TNV80815.1"/>
    <property type="molecule type" value="Genomic_DNA"/>
</dbReference>
<keyword evidence="1" id="KW-0175">Coiled coil</keyword>
<feature type="coiled-coil region" evidence="1">
    <location>
        <begin position="309"/>
        <end position="340"/>
    </location>
</feature>
<evidence type="ECO:0000256" key="1">
    <source>
        <dbReference type="SAM" id="Coils"/>
    </source>
</evidence>
<dbReference type="Proteomes" id="UP000785679">
    <property type="component" value="Unassembled WGS sequence"/>
</dbReference>
<sequence length="555" mass="64822">MEERQHSSLPYKLPQCSEHPDQQVTLICSTSDCQLFTTQKLFCKKCNDQSRHLHVGVEITKEIARYQQKWEGLISRYDISHNKIDSIQSDYQDIIKLFGDVLKEMKKESKFHESLEFFEGYRNFLLEYYNDVVVSSIQANDIIKLSNIHEKEFCRFENHFQEKKLLFLQETPIIMLWNFYYDIIEMFNLQQNLDALCNNSLNCILRFKVQKIQQQIDVIDALKRGNLQMGPLKLNMLENKDFNPIIAHNNLLSKLNSLLPTETNIVQNQNIERLRSELDTVGNIALFVSQRDKMAGKVEKQTNFFKEKLEEMEMQARIFRERQEEHIQKMMKKFEEHQLDQETQNKTLMKQIEEQTTTQLYLETHLLRLVDTKKFKLDGTKIILTPIHLILMMGYFQEVGKPNQRCNLIYQATRDGFGSSDFHKACDNKGPTLTIIQTDDDHIIGGYTNEHWESTFKCKADATSWLFTISHPHPFKSLAGGKGIWCNQAYGPYFGYDDLVVDDNSNLSSSSSAHLEATSSQYQFCCGIHLLNGKGKTNFKTKEIEVYSVTTMIFY</sequence>
<evidence type="ECO:0000259" key="2">
    <source>
        <dbReference type="PROSITE" id="PS51886"/>
    </source>
</evidence>
<reference evidence="3" key="1">
    <citation type="submission" date="2019-06" db="EMBL/GenBank/DDBJ databases">
        <authorList>
            <person name="Zheng W."/>
        </authorList>
    </citation>
    <scope>NUCLEOTIDE SEQUENCE</scope>
    <source>
        <strain evidence="3">QDHG01</strain>
    </source>
</reference>
<keyword evidence="4" id="KW-1185">Reference proteome</keyword>
<protein>
    <recommendedName>
        <fullName evidence="2">TLDc domain-containing protein</fullName>
    </recommendedName>
</protein>
<dbReference type="InterPro" id="IPR006571">
    <property type="entry name" value="TLDc_dom"/>
</dbReference>
<evidence type="ECO:0000313" key="3">
    <source>
        <dbReference type="EMBL" id="TNV80815.1"/>
    </source>
</evidence>
<dbReference type="Pfam" id="PF07534">
    <property type="entry name" value="TLD"/>
    <property type="match status" value="1"/>
</dbReference>
<evidence type="ECO:0000313" key="4">
    <source>
        <dbReference type="Proteomes" id="UP000785679"/>
    </source>
</evidence>
<proteinExistence type="predicted"/>
<accession>A0A8J8NV29</accession>
<dbReference type="SMART" id="SM00584">
    <property type="entry name" value="TLDc"/>
    <property type="match status" value="1"/>
</dbReference>
<feature type="domain" description="TLDc" evidence="2">
    <location>
        <begin position="382"/>
        <end position="550"/>
    </location>
</feature>